<dbReference type="Proteomes" id="UP001456524">
    <property type="component" value="Unassembled WGS sequence"/>
</dbReference>
<organism evidence="2 3">
    <name type="scientific">Phyllosticta citrichinensis</name>
    <dbReference type="NCBI Taxonomy" id="1130410"/>
    <lineage>
        <taxon>Eukaryota</taxon>
        <taxon>Fungi</taxon>
        <taxon>Dikarya</taxon>
        <taxon>Ascomycota</taxon>
        <taxon>Pezizomycotina</taxon>
        <taxon>Dothideomycetes</taxon>
        <taxon>Dothideomycetes incertae sedis</taxon>
        <taxon>Botryosphaeriales</taxon>
        <taxon>Phyllostictaceae</taxon>
        <taxon>Phyllosticta</taxon>
    </lineage>
</organism>
<dbReference type="PROSITE" id="PS50181">
    <property type="entry name" value="FBOX"/>
    <property type="match status" value="1"/>
</dbReference>
<evidence type="ECO:0000259" key="1">
    <source>
        <dbReference type="PROSITE" id="PS50181"/>
    </source>
</evidence>
<accession>A0ABR1XWK1</accession>
<sequence length="581" mass="67188">MKTISRNKEISSLILIQVTAHQPANSVNPVIFCVFESFMRSSYHRLIDRVGRTYSTRRLVASLHRARKRRISTIEKLPLELLWIIFEQLASQTVFLNLTKTSKALRWAVEPFVYDKISIGQRRRSDSDVHQISHAQSRLLYKQLRLHPQLGRRVQQLSVFVPPSQWRWDEPLLWCDFLRLLSKTPNIKKLEVRWQMLNILWLFRHCQGKKCPPESSPQLIAHPRGTFSHRFERLADLTIGPGICEKGRLRLERLSDFVPILRLSALEKLTLHSFGMIWTCKEDFQMPALSSGIKSLKLVDTTLSGFSIISKQSDPEPGTLLGPGRLVVLEPAIGAFLGAIKKLKEFTWLYNPVLLSRRKFDFSTLLSDLECHAATLERLTIDAMSFYRHRVQHIGSMEKFTNVTSLTLPHGALISEPFLPLEHAFENEETAIGVVPSRLPPTLQELVICPSEGYLEPAVRLAVFLEEKRRNESCFHAPENLWIGFRSKRYGKFRTTLSTVNAWTSNDCIDMLMDEIFLDEEYLEEIAPVPYGDEDKFFFRSWNVTVALRGVSESFRSYIGHYMKMYHDHLRTELEDSEDSD</sequence>
<name>A0ABR1XWK1_9PEZI</name>
<dbReference type="EMBL" id="JBBWUH010000004">
    <property type="protein sequence ID" value="KAK8169810.1"/>
    <property type="molecule type" value="Genomic_DNA"/>
</dbReference>
<gene>
    <name evidence="2" type="ORF">IWX90DRAFT_190112</name>
</gene>
<proteinExistence type="predicted"/>
<dbReference type="InterPro" id="IPR001810">
    <property type="entry name" value="F-box_dom"/>
</dbReference>
<comment type="caution">
    <text evidence="2">The sequence shown here is derived from an EMBL/GenBank/DDBJ whole genome shotgun (WGS) entry which is preliminary data.</text>
</comment>
<evidence type="ECO:0000313" key="3">
    <source>
        <dbReference type="Proteomes" id="UP001456524"/>
    </source>
</evidence>
<feature type="domain" description="F-box" evidence="1">
    <location>
        <begin position="71"/>
        <end position="117"/>
    </location>
</feature>
<evidence type="ECO:0000313" key="2">
    <source>
        <dbReference type="EMBL" id="KAK8169810.1"/>
    </source>
</evidence>
<protein>
    <recommendedName>
        <fullName evidence="1">F-box domain-containing protein</fullName>
    </recommendedName>
</protein>
<reference evidence="2 3" key="1">
    <citation type="journal article" date="2022" name="G3 (Bethesda)">
        <title>Enemy or ally: a genomic approach to elucidate the lifestyle of Phyllosticta citrichinaensis.</title>
        <authorList>
            <person name="Buijs V.A."/>
            <person name="Groenewald J.Z."/>
            <person name="Haridas S."/>
            <person name="LaButti K.M."/>
            <person name="Lipzen A."/>
            <person name="Martin F.M."/>
            <person name="Barry K."/>
            <person name="Grigoriev I.V."/>
            <person name="Crous P.W."/>
            <person name="Seidl M.F."/>
        </authorList>
    </citation>
    <scope>NUCLEOTIDE SEQUENCE [LARGE SCALE GENOMIC DNA]</scope>
    <source>
        <strain evidence="2 3">CBS 129764</strain>
    </source>
</reference>
<keyword evidence="3" id="KW-1185">Reference proteome</keyword>